<evidence type="ECO:0000259" key="2">
    <source>
        <dbReference type="Pfam" id="PF14420"/>
    </source>
</evidence>
<dbReference type="InterPro" id="IPR025676">
    <property type="entry name" value="Clr5_dom"/>
</dbReference>
<evidence type="ECO:0000313" key="3">
    <source>
        <dbReference type="EMBL" id="KAK0613550.1"/>
    </source>
</evidence>
<reference evidence="3" key="1">
    <citation type="submission" date="2023-06" db="EMBL/GenBank/DDBJ databases">
        <title>Genome-scale phylogeny and comparative genomics of the fungal order Sordariales.</title>
        <authorList>
            <consortium name="Lawrence Berkeley National Laboratory"/>
            <person name="Hensen N."/>
            <person name="Bonometti L."/>
            <person name="Westerberg I."/>
            <person name="Brannstrom I.O."/>
            <person name="Guillou S."/>
            <person name="Cros-Aarteil S."/>
            <person name="Calhoun S."/>
            <person name="Haridas S."/>
            <person name="Kuo A."/>
            <person name="Mondo S."/>
            <person name="Pangilinan J."/>
            <person name="Riley R."/>
            <person name="Labutti K."/>
            <person name="Andreopoulos B."/>
            <person name="Lipzen A."/>
            <person name="Chen C."/>
            <person name="Yanf M."/>
            <person name="Daum C."/>
            <person name="Ng V."/>
            <person name="Clum A."/>
            <person name="Steindorff A."/>
            <person name="Ohm R."/>
            <person name="Martin F."/>
            <person name="Silar P."/>
            <person name="Natvig D."/>
            <person name="Lalanne C."/>
            <person name="Gautier V."/>
            <person name="Ament-Velasquez S.L."/>
            <person name="Kruys A."/>
            <person name="Hutchinson M.I."/>
            <person name="Powell A.J."/>
            <person name="Barry K."/>
            <person name="Miller A.N."/>
            <person name="Grigoriev I.V."/>
            <person name="Debuchy R."/>
            <person name="Gladieux P."/>
            <person name="Thoren M.H."/>
            <person name="Johannesson H."/>
        </authorList>
    </citation>
    <scope>NUCLEOTIDE SEQUENCE</scope>
    <source>
        <strain evidence="3">CBS 606.72</strain>
    </source>
</reference>
<gene>
    <name evidence="3" type="ORF">B0T14DRAFT_591393</name>
</gene>
<dbReference type="EMBL" id="JAULSU010000006">
    <property type="protein sequence ID" value="KAK0613550.1"/>
    <property type="molecule type" value="Genomic_DNA"/>
</dbReference>
<dbReference type="AlphaFoldDB" id="A0AA40BTX9"/>
<dbReference type="Proteomes" id="UP001175000">
    <property type="component" value="Unassembled WGS sequence"/>
</dbReference>
<accession>A0AA40BTX9</accession>
<sequence length="433" mass="49932">MAPPHITGAATPRSGLPYHDRIGFQLPHGRRTKTQERLEAQRQANPMRSRLTDEAHWKRMTEKKWAPAKEKIEQLYCHEKLPLRLVMDIMWCIYQVGVQGNGQYLDRLGKWCHFKNYPVTKPDNADRVRDDSETIDDGDANTAGKQTRAQRKPKPSLQIQRNVISPHEFDFNLHASAPPPSVSSLSPNRYRPHEGVLVSVDRFIHGIFGSRKEKWSTNITGFLDSNGRQCPLTKIWRTLPERCYGASILIRCQMNIKAETNIQRMLDDLRKICHLEHPAFIVYFWRLCLRLHSIDSHLPFMKPLDRLFALLLECWPDRSNHIGLLISSLREVGNDELRHVLRIGYVKAIRTLTELIGDENIMVLEMVSFYYRFFSAKFILKQALIAKFQSVWHQIHTPGGLGVDMWGGKDDRYIPPLASCHRQAAKTGSGAKE</sequence>
<name>A0AA40BTX9_9PEZI</name>
<feature type="compositionally biased region" description="Basic and acidic residues" evidence="1">
    <location>
        <begin position="123"/>
        <end position="132"/>
    </location>
</feature>
<keyword evidence="4" id="KW-1185">Reference proteome</keyword>
<dbReference type="Pfam" id="PF14420">
    <property type="entry name" value="Clr5"/>
    <property type="match status" value="1"/>
</dbReference>
<protein>
    <recommendedName>
        <fullName evidence="2">Clr5 domain-containing protein</fullName>
    </recommendedName>
</protein>
<evidence type="ECO:0000313" key="4">
    <source>
        <dbReference type="Proteomes" id="UP001175000"/>
    </source>
</evidence>
<proteinExistence type="predicted"/>
<comment type="caution">
    <text evidence="3">The sequence shown here is derived from an EMBL/GenBank/DDBJ whole genome shotgun (WGS) entry which is preliminary data.</text>
</comment>
<feature type="domain" description="Clr5" evidence="2">
    <location>
        <begin position="62"/>
        <end position="112"/>
    </location>
</feature>
<evidence type="ECO:0000256" key="1">
    <source>
        <dbReference type="SAM" id="MobiDB-lite"/>
    </source>
</evidence>
<organism evidence="3 4">
    <name type="scientific">Immersiella caudata</name>
    <dbReference type="NCBI Taxonomy" id="314043"/>
    <lineage>
        <taxon>Eukaryota</taxon>
        <taxon>Fungi</taxon>
        <taxon>Dikarya</taxon>
        <taxon>Ascomycota</taxon>
        <taxon>Pezizomycotina</taxon>
        <taxon>Sordariomycetes</taxon>
        <taxon>Sordariomycetidae</taxon>
        <taxon>Sordariales</taxon>
        <taxon>Lasiosphaeriaceae</taxon>
        <taxon>Immersiella</taxon>
    </lineage>
</organism>
<feature type="region of interest" description="Disordered" evidence="1">
    <location>
        <begin position="122"/>
        <end position="157"/>
    </location>
</feature>